<feature type="compositionally biased region" description="Basic and acidic residues" evidence="1">
    <location>
        <begin position="21"/>
        <end position="34"/>
    </location>
</feature>
<dbReference type="Proteomes" id="UP000887540">
    <property type="component" value="Unplaced"/>
</dbReference>
<protein>
    <submittedName>
        <fullName evidence="3">Uncharacterized protein</fullName>
    </submittedName>
</protein>
<dbReference type="AlphaFoldDB" id="A0A914E3Q7"/>
<proteinExistence type="predicted"/>
<evidence type="ECO:0000313" key="2">
    <source>
        <dbReference type="Proteomes" id="UP000887540"/>
    </source>
</evidence>
<sequence length="34" mass="3909">MDFLDPGASEVRSNINQQPSDDDKNERAEVRMML</sequence>
<organism evidence="2 3">
    <name type="scientific">Acrobeloides nanus</name>
    <dbReference type="NCBI Taxonomy" id="290746"/>
    <lineage>
        <taxon>Eukaryota</taxon>
        <taxon>Metazoa</taxon>
        <taxon>Ecdysozoa</taxon>
        <taxon>Nematoda</taxon>
        <taxon>Chromadorea</taxon>
        <taxon>Rhabditida</taxon>
        <taxon>Tylenchina</taxon>
        <taxon>Cephalobomorpha</taxon>
        <taxon>Cephaloboidea</taxon>
        <taxon>Cephalobidae</taxon>
        <taxon>Acrobeloides</taxon>
    </lineage>
</organism>
<evidence type="ECO:0000256" key="1">
    <source>
        <dbReference type="SAM" id="MobiDB-lite"/>
    </source>
</evidence>
<accession>A0A914E3Q7</accession>
<dbReference type="WBParaSite" id="ACRNAN_scaffold5345.g11657.t1">
    <property type="protein sequence ID" value="ACRNAN_scaffold5345.g11657.t1"/>
    <property type="gene ID" value="ACRNAN_scaffold5345.g11657"/>
</dbReference>
<evidence type="ECO:0000313" key="3">
    <source>
        <dbReference type="WBParaSite" id="ACRNAN_scaffold5345.g11657.t1"/>
    </source>
</evidence>
<feature type="region of interest" description="Disordered" evidence="1">
    <location>
        <begin position="1"/>
        <end position="34"/>
    </location>
</feature>
<keyword evidence="2" id="KW-1185">Reference proteome</keyword>
<name>A0A914E3Q7_9BILA</name>
<reference evidence="3" key="1">
    <citation type="submission" date="2022-11" db="UniProtKB">
        <authorList>
            <consortium name="WormBaseParasite"/>
        </authorList>
    </citation>
    <scope>IDENTIFICATION</scope>
</reference>